<evidence type="ECO:0000313" key="7">
    <source>
        <dbReference type="Proteomes" id="UP000094527"/>
    </source>
</evidence>
<name>A0A1D2NLW9_ORCCI</name>
<dbReference type="EMBL" id="LJIJ01000009">
    <property type="protein sequence ID" value="ODN06227.1"/>
    <property type="molecule type" value="Genomic_DNA"/>
</dbReference>
<evidence type="ECO:0000256" key="4">
    <source>
        <dbReference type="ARBA" id="ARBA00023180"/>
    </source>
</evidence>
<keyword evidence="3" id="KW-0732">Signal</keyword>
<sequence length="176" mass="19713">MVVKFLIIIIICITGQILRGYALLCYRCDSDIEKDCNYYPAPISTYEDCNEKVSSITEFGKAQETKQQTLYIRYRYRLCPLMETTVKQYVPINSNPLEGSSFICGKAVTHGKNGIRVRRGCTPDLFLNGTDACVSKSSLAKDFACFCATDLCNQGTLPNHNALFFSALAYFGSNIY</sequence>
<proteinExistence type="predicted"/>
<evidence type="ECO:0000256" key="1">
    <source>
        <dbReference type="ARBA" id="ARBA00004589"/>
    </source>
</evidence>
<dbReference type="InterPro" id="IPR031424">
    <property type="entry name" value="QVR-like"/>
</dbReference>
<comment type="caution">
    <text evidence="6">The sequence shown here is derived from an EMBL/GenBank/DDBJ whole genome shotgun (WGS) entry which is preliminary data.</text>
</comment>
<keyword evidence="4" id="KW-0325">Glycoprotein</keyword>
<dbReference type="GO" id="GO:0098552">
    <property type="term" value="C:side of membrane"/>
    <property type="evidence" value="ECO:0007669"/>
    <property type="project" value="UniProtKB-KW"/>
</dbReference>
<dbReference type="InterPro" id="IPR050975">
    <property type="entry name" value="Sleep_regulator"/>
</dbReference>
<evidence type="ECO:0000256" key="2">
    <source>
        <dbReference type="ARBA" id="ARBA00022622"/>
    </source>
</evidence>
<comment type="subcellular location">
    <subcellularLocation>
        <location evidence="1">Membrane</location>
        <topology evidence="1">Lipid-anchor</topology>
        <topology evidence="1">GPI-anchor</topology>
    </subcellularLocation>
</comment>
<dbReference type="Pfam" id="PF17064">
    <property type="entry name" value="QVR"/>
    <property type="match status" value="1"/>
</dbReference>
<keyword evidence="5" id="KW-0449">Lipoprotein</keyword>
<gene>
    <name evidence="6" type="ORF">Ocin01_00508</name>
</gene>
<dbReference type="Proteomes" id="UP000094527">
    <property type="component" value="Unassembled WGS sequence"/>
</dbReference>
<keyword evidence="2" id="KW-0472">Membrane</keyword>
<reference evidence="6 7" key="1">
    <citation type="journal article" date="2016" name="Genome Biol. Evol.">
        <title>Gene Family Evolution Reflects Adaptation to Soil Environmental Stressors in the Genome of the Collembolan Orchesella cincta.</title>
        <authorList>
            <person name="Faddeeva-Vakhrusheva A."/>
            <person name="Derks M.F."/>
            <person name="Anvar S.Y."/>
            <person name="Agamennone V."/>
            <person name="Suring W."/>
            <person name="Smit S."/>
            <person name="van Straalen N.M."/>
            <person name="Roelofs D."/>
        </authorList>
    </citation>
    <scope>NUCLEOTIDE SEQUENCE [LARGE SCALE GENOMIC DNA]</scope>
    <source>
        <tissue evidence="6">Mixed pool</tissue>
    </source>
</reference>
<evidence type="ECO:0000256" key="3">
    <source>
        <dbReference type="ARBA" id="ARBA00022729"/>
    </source>
</evidence>
<dbReference type="GO" id="GO:0030431">
    <property type="term" value="P:sleep"/>
    <property type="evidence" value="ECO:0007669"/>
    <property type="project" value="InterPro"/>
</dbReference>
<organism evidence="6 7">
    <name type="scientific">Orchesella cincta</name>
    <name type="common">Springtail</name>
    <name type="synonym">Podura cincta</name>
    <dbReference type="NCBI Taxonomy" id="48709"/>
    <lineage>
        <taxon>Eukaryota</taxon>
        <taxon>Metazoa</taxon>
        <taxon>Ecdysozoa</taxon>
        <taxon>Arthropoda</taxon>
        <taxon>Hexapoda</taxon>
        <taxon>Collembola</taxon>
        <taxon>Entomobryomorpha</taxon>
        <taxon>Entomobryoidea</taxon>
        <taxon>Orchesellidae</taxon>
        <taxon>Orchesellinae</taxon>
        <taxon>Orchesella</taxon>
    </lineage>
</organism>
<evidence type="ECO:0000313" key="6">
    <source>
        <dbReference type="EMBL" id="ODN06227.1"/>
    </source>
</evidence>
<keyword evidence="2" id="KW-0336">GPI-anchor</keyword>
<keyword evidence="7" id="KW-1185">Reference proteome</keyword>
<dbReference type="GO" id="GO:0032222">
    <property type="term" value="P:regulation of synaptic transmission, cholinergic"/>
    <property type="evidence" value="ECO:0007669"/>
    <property type="project" value="InterPro"/>
</dbReference>
<dbReference type="AlphaFoldDB" id="A0A1D2NLW9"/>
<evidence type="ECO:0000256" key="5">
    <source>
        <dbReference type="ARBA" id="ARBA00023288"/>
    </source>
</evidence>
<protein>
    <submittedName>
        <fullName evidence="6">Protein quiver</fullName>
    </submittedName>
</protein>
<dbReference type="PANTHER" id="PTHR33562">
    <property type="entry name" value="ATILLA, ISOFORM B-RELATED-RELATED"/>
    <property type="match status" value="1"/>
</dbReference>
<accession>A0A1D2NLW9</accession>